<dbReference type="InterPro" id="IPR014001">
    <property type="entry name" value="Helicase_ATP-bd"/>
</dbReference>
<evidence type="ECO:0000313" key="9">
    <source>
        <dbReference type="EMBL" id="PIP33330.1"/>
    </source>
</evidence>
<feature type="domain" description="Helicase C-terminal" evidence="8">
    <location>
        <begin position="227"/>
        <end position="395"/>
    </location>
</feature>
<comment type="similarity">
    <text evidence="5">Belongs to the DEAD box helicase family. DEAH subfamily. PRP16 sub-subfamily.</text>
</comment>
<dbReference type="Pfam" id="PF00271">
    <property type="entry name" value="Helicase_C"/>
    <property type="match status" value="1"/>
</dbReference>
<evidence type="ECO:0008006" key="11">
    <source>
        <dbReference type="Google" id="ProtNLM"/>
    </source>
</evidence>
<dbReference type="GO" id="GO:0016787">
    <property type="term" value="F:hydrolase activity"/>
    <property type="evidence" value="ECO:0007669"/>
    <property type="project" value="UniProtKB-KW"/>
</dbReference>
<comment type="caution">
    <text evidence="9">The sequence shown here is derived from an EMBL/GenBank/DDBJ whole genome shotgun (WGS) entry which is preliminary data.</text>
</comment>
<dbReference type="PROSITE" id="PS51194">
    <property type="entry name" value="HELICASE_CTER"/>
    <property type="match status" value="1"/>
</dbReference>
<reference evidence="9 10" key="1">
    <citation type="submission" date="2017-09" db="EMBL/GenBank/DDBJ databases">
        <title>Depth-based differentiation of microbial function through sediment-hosted aquifers and enrichment of novel symbionts in the deep terrestrial subsurface.</title>
        <authorList>
            <person name="Probst A.J."/>
            <person name="Ladd B."/>
            <person name="Jarett J.K."/>
            <person name="Geller-Mcgrath D.E."/>
            <person name="Sieber C.M."/>
            <person name="Emerson J.B."/>
            <person name="Anantharaman K."/>
            <person name="Thomas B.C."/>
            <person name="Malmstrom R."/>
            <person name="Stieglmeier M."/>
            <person name="Klingl A."/>
            <person name="Woyke T."/>
            <person name="Ryan C.M."/>
            <person name="Banfield J.F."/>
        </authorList>
    </citation>
    <scope>NUCLEOTIDE SEQUENCE [LARGE SCALE GENOMIC DNA]</scope>
    <source>
        <strain evidence="9">CG23_combo_of_CG06-09_8_20_14_all_49_15</strain>
    </source>
</reference>
<dbReference type="PANTHER" id="PTHR18934:SF91">
    <property type="entry name" value="PRE-MRNA-SPLICING FACTOR ATP-DEPENDENT RNA HELICASE PRP16"/>
    <property type="match status" value="1"/>
</dbReference>
<dbReference type="SMART" id="SM00487">
    <property type="entry name" value="DEXDc"/>
    <property type="match status" value="1"/>
</dbReference>
<evidence type="ECO:0000259" key="7">
    <source>
        <dbReference type="PROSITE" id="PS51192"/>
    </source>
</evidence>
<dbReference type="GO" id="GO:0003723">
    <property type="term" value="F:RNA binding"/>
    <property type="evidence" value="ECO:0007669"/>
    <property type="project" value="TreeGrafter"/>
</dbReference>
<dbReference type="EMBL" id="PCSD01000118">
    <property type="protein sequence ID" value="PIP33330.1"/>
    <property type="molecule type" value="Genomic_DNA"/>
</dbReference>
<dbReference type="PROSITE" id="PS51192">
    <property type="entry name" value="HELICASE_ATP_BIND_1"/>
    <property type="match status" value="1"/>
</dbReference>
<evidence type="ECO:0000256" key="4">
    <source>
        <dbReference type="ARBA" id="ARBA00022840"/>
    </source>
</evidence>
<keyword evidence="2" id="KW-0378">Hydrolase</keyword>
<feature type="domain" description="Helicase ATP-binding" evidence="7">
    <location>
        <begin position="41"/>
        <end position="204"/>
    </location>
</feature>
<gene>
    <name evidence="9" type="ORF">COX22_04950</name>
</gene>
<name>A0A2G9ZL72_9BACT</name>
<dbReference type="GO" id="GO:0004386">
    <property type="term" value="F:helicase activity"/>
    <property type="evidence" value="ECO:0007669"/>
    <property type="project" value="UniProtKB-KW"/>
</dbReference>
<dbReference type="AlphaFoldDB" id="A0A2G9ZL72"/>
<evidence type="ECO:0000256" key="1">
    <source>
        <dbReference type="ARBA" id="ARBA00022741"/>
    </source>
</evidence>
<keyword evidence="3" id="KW-0347">Helicase</keyword>
<dbReference type="GO" id="GO:0005524">
    <property type="term" value="F:ATP binding"/>
    <property type="evidence" value="ECO:0007669"/>
    <property type="project" value="UniProtKB-KW"/>
</dbReference>
<dbReference type="Pfam" id="PF00270">
    <property type="entry name" value="DEAD"/>
    <property type="match status" value="1"/>
</dbReference>
<feature type="region of interest" description="Disordered" evidence="6">
    <location>
        <begin position="1"/>
        <end position="23"/>
    </location>
</feature>
<evidence type="ECO:0000259" key="8">
    <source>
        <dbReference type="PROSITE" id="PS51194"/>
    </source>
</evidence>
<dbReference type="PANTHER" id="PTHR18934">
    <property type="entry name" value="ATP-DEPENDENT RNA HELICASE"/>
    <property type="match status" value="1"/>
</dbReference>
<keyword evidence="1" id="KW-0547">Nucleotide-binding</keyword>
<dbReference type="Gene3D" id="3.40.50.300">
    <property type="entry name" value="P-loop containing nucleotide triphosphate hydrolases"/>
    <property type="match status" value="2"/>
</dbReference>
<sequence length="640" mass="72323">MMSEKGGEFPPQEQSKPVEQSVEREIGNRELPIWEKMPEVVETLRNNNRLILVSETGSGKTTQVPQALWAEGFAERGKIFVVENRVAVAVEIAKRVAEEMKVKIGQEVGYLTGPEKKSGRDSQIVFMTSGVFKNIVRNDPKMEQASVVLFDEFDERYLLSDIGLALVEKAQNQGSEVKFGLMSATLNAQKFSEHFGGAPIVEAKGRPYPVETHYSSERIDPRRMPEKAAELALSIHQGHQKGDVLIFMPGKQEINATIEEMMKQKITGATILPLHGELSPQERHRIFEEQLGRKIIVSTNIAERGLTIDGVRYVIDSGLVRMNEYGPEADTTKLVVTSTAQDSLRQRQGRAGRTQPGECHFLITQDEFNRRPISTKPEIMRTSLREVVLQIKAMGYSREGDPIHLIDSPEKQNWKTAKNQLRLLGALNPEDETKLSEFGQKLSELSCDPREGTMLLHGCEMGCGREMAIIAALRTSRRLFYRPQVEAEQADAARKQFETSNLSDLLNLVNIYEQAERANFDSKWCRDNYISWLALREVRQNYSQLLEQVKRSGYKINKEKPTPEILCQAIAKGFPDKVFESAGRGWYRNRITDERALLGRESRATGNLIVANELITIQTKRGGELPLITLATKVEPEWIK</sequence>
<evidence type="ECO:0000256" key="3">
    <source>
        <dbReference type="ARBA" id="ARBA00022806"/>
    </source>
</evidence>
<dbReference type="Gene3D" id="1.20.120.1080">
    <property type="match status" value="1"/>
</dbReference>
<dbReference type="SMART" id="SM00847">
    <property type="entry name" value="HA2"/>
    <property type="match status" value="1"/>
</dbReference>
<evidence type="ECO:0000256" key="5">
    <source>
        <dbReference type="ARBA" id="ARBA00038040"/>
    </source>
</evidence>
<dbReference type="InterPro" id="IPR011545">
    <property type="entry name" value="DEAD/DEAH_box_helicase_dom"/>
</dbReference>
<dbReference type="InterPro" id="IPR007502">
    <property type="entry name" value="Helicase-assoc_dom"/>
</dbReference>
<organism evidence="9 10">
    <name type="scientific">Candidatus Falkowbacteria bacterium CG23_combo_of_CG06-09_8_20_14_all_49_15</name>
    <dbReference type="NCBI Taxonomy" id="1974572"/>
    <lineage>
        <taxon>Bacteria</taxon>
        <taxon>Candidatus Falkowiibacteriota</taxon>
    </lineage>
</organism>
<dbReference type="Pfam" id="PF21010">
    <property type="entry name" value="HA2_C"/>
    <property type="match status" value="1"/>
</dbReference>
<accession>A0A2G9ZL72</accession>
<evidence type="ECO:0000256" key="6">
    <source>
        <dbReference type="SAM" id="MobiDB-lite"/>
    </source>
</evidence>
<dbReference type="InterPro" id="IPR001650">
    <property type="entry name" value="Helicase_C-like"/>
</dbReference>
<proteinExistence type="inferred from homology"/>
<keyword evidence="4" id="KW-0067">ATP-binding</keyword>
<dbReference type="SMART" id="SM00490">
    <property type="entry name" value="HELICc"/>
    <property type="match status" value="1"/>
</dbReference>
<dbReference type="InterPro" id="IPR027417">
    <property type="entry name" value="P-loop_NTPase"/>
</dbReference>
<dbReference type="CDD" id="cd18791">
    <property type="entry name" value="SF2_C_RHA"/>
    <property type="match status" value="1"/>
</dbReference>
<dbReference type="CDD" id="cd17917">
    <property type="entry name" value="DEXHc_RHA-like"/>
    <property type="match status" value="1"/>
</dbReference>
<evidence type="ECO:0000256" key="2">
    <source>
        <dbReference type="ARBA" id="ARBA00022801"/>
    </source>
</evidence>
<protein>
    <recommendedName>
        <fullName evidence="11">Helicase</fullName>
    </recommendedName>
</protein>
<evidence type="ECO:0000313" key="10">
    <source>
        <dbReference type="Proteomes" id="UP000230729"/>
    </source>
</evidence>
<dbReference type="SUPFAM" id="SSF52540">
    <property type="entry name" value="P-loop containing nucleoside triphosphate hydrolases"/>
    <property type="match status" value="1"/>
</dbReference>
<dbReference type="Proteomes" id="UP000230729">
    <property type="component" value="Unassembled WGS sequence"/>
</dbReference>